<evidence type="ECO:0000313" key="1">
    <source>
        <dbReference type="EMBL" id="TXE18603.1"/>
    </source>
</evidence>
<accession>A0A5C7BBP9</accession>
<organism evidence="1 2">
    <name type="scientific">Psychroserpens burtonensis</name>
    <dbReference type="NCBI Taxonomy" id="49278"/>
    <lineage>
        <taxon>Bacteria</taxon>
        <taxon>Pseudomonadati</taxon>
        <taxon>Bacteroidota</taxon>
        <taxon>Flavobacteriia</taxon>
        <taxon>Flavobacteriales</taxon>
        <taxon>Flavobacteriaceae</taxon>
        <taxon>Psychroserpens</taxon>
    </lineage>
</organism>
<dbReference type="Proteomes" id="UP000321938">
    <property type="component" value="Unassembled WGS sequence"/>
</dbReference>
<proteinExistence type="predicted"/>
<dbReference type="EMBL" id="VOSB01000007">
    <property type="protein sequence ID" value="TXE18603.1"/>
    <property type="molecule type" value="Genomic_DNA"/>
</dbReference>
<keyword evidence="2" id="KW-1185">Reference proteome</keyword>
<dbReference type="AlphaFoldDB" id="A0A5C7BBP9"/>
<comment type="caution">
    <text evidence="1">The sequence shown here is derived from an EMBL/GenBank/DDBJ whole genome shotgun (WGS) entry which is preliminary data.</text>
</comment>
<dbReference type="OrthoDB" id="9942906at2"/>
<reference evidence="1 2" key="1">
    <citation type="submission" date="2019-08" db="EMBL/GenBank/DDBJ databases">
        <title>Genome of Psychroserpens burtonensis ACAM 167.</title>
        <authorList>
            <person name="Bowman J.P."/>
        </authorList>
    </citation>
    <scope>NUCLEOTIDE SEQUENCE [LARGE SCALE GENOMIC DNA]</scope>
    <source>
        <strain evidence="1 2">ACAM 167</strain>
    </source>
</reference>
<dbReference type="RefSeq" id="WP_147231361.1">
    <property type="nucleotide sequence ID" value="NZ_VOSB01000007.1"/>
</dbReference>
<protein>
    <submittedName>
        <fullName evidence="1">Uncharacterized protein</fullName>
    </submittedName>
</protein>
<name>A0A5C7BBP9_9FLAO</name>
<gene>
    <name evidence="1" type="ORF">ES692_06050</name>
</gene>
<evidence type="ECO:0000313" key="2">
    <source>
        <dbReference type="Proteomes" id="UP000321938"/>
    </source>
</evidence>
<sequence>MEFLKNQSLINNICQVQIKSVLNVIDIPSYSNNAAVASFIDFYSSPSKITLSNRSRLTDNGPLHNKTLSLSYPGLSTTDFETFSKLIKGEYLVLVKLNNNDIYEITSKHYPMSCTTSYRDGHIINFSNESPIPIKFRENQSSTGIESSGFNYDFNFYLS</sequence>